<dbReference type="Proteomes" id="UP001164746">
    <property type="component" value="Chromosome 9"/>
</dbReference>
<dbReference type="EMBL" id="CP111020">
    <property type="protein sequence ID" value="WAR14081.1"/>
    <property type="molecule type" value="Genomic_DNA"/>
</dbReference>
<evidence type="ECO:0000313" key="2">
    <source>
        <dbReference type="Proteomes" id="UP001164746"/>
    </source>
</evidence>
<accession>A0ABY7F423</accession>
<keyword evidence="2" id="KW-1185">Reference proteome</keyword>
<dbReference type="SUPFAM" id="SSF53067">
    <property type="entry name" value="Actin-like ATPase domain"/>
    <property type="match status" value="1"/>
</dbReference>
<reference evidence="1" key="1">
    <citation type="submission" date="2022-11" db="EMBL/GenBank/DDBJ databases">
        <title>Centuries of genome instability and evolution in soft-shell clam transmissible cancer (bioRxiv).</title>
        <authorList>
            <person name="Hart S.F.M."/>
            <person name="Yonemitsu M.A."/>
            <person name="Giersch R.M."/>
            <person name="Beal B.F."/>
            <person name="Arriagada G."/>
            <person name="Davis B.W."/>
            <person name="Ostrander E.A."/>
            <person name="Goff S.P."/>
            <person name="Metzger M.J."/>
        </authorList>
    </citation>
    <scope>NUCLEOTIDE SEQUENCE</scope>
    <source>
        <strain evidence="1">MELC-2E11</strain>
        <tissue evidence="1">Siphon/mantle</tissue>
    </source>
</reference>
<dbReference type="InterPro" id="IPR043129">
    <property type="entry name" value="ATPase_NBD"/>
</dbReference>
<dbReference type="Gene3D" id="3.30.420.40">
    <property type="match status" value="2"/>
</dbReference>
<dbReference type="PANTHER" id="PTHR14187:SF5">
    <property type="entry name" value="HEAT SHOCK 70 KDA PROTEIN 12A"/>
    <property type="match status" value="1"/>
</dbReference>
<name>A0ABY7F423_MYAAR</name>
<sequence>MKLALEPECASIWCNTLGKDVKGALAIQGAQYMVVDLGGGTADISVHYRKPDGTLKEIHKAGGCPWGSIFVDENYMEMLPRLYGKKAVIDLQNKEMSDYFDITREFEIWRETDRPSRRGPRSVERINLYGEFDEEKFPNEKKVWKNGKWLVEKYFDVYVLVNEE</sequence>
<gene>
    <name evidence="1" type="ORF">MAR_004186</name>
</gene>
<dbReference type="PANTHER" id="PTHR14187">
    <property type="entry name" value="ALPHA KINASE/ELONGATION FACTOR 2 KINASE"/>
    <property type="match status" value="1"/>
</dbReference>
<organism evidence="1 2">
    <name type="scientific">Mya arenaria</name>
    <name type="common">Soft-shell clam</name>
    <dbReference type="NCBI Taxonomy" id="6604"/>
    <lineage>
        <taxon>Eukaryota</taxon>
        <taxon>Metazoa</taxon>
        <taxon>Spiralia</taxon>
        <taxon>Lophotrochozoa</taxon>
        <taxon>Mollusca</taxon>
        <taxon>Bivalvia</taxon>
        <taxon>Autobranchia</taxon>
        <taxon>Heteroconchia</taxon>
        <taxon>Euheterodonta</taxon>
        <taxon>Imparidentia</taxon>
        <taxon>Neoheterodontei</taxon>
        <taxon>Myida</taxon>
        <taxon>Myoidea</taxon>
        <taxon>Myidae</taxon>
        <taxon>Mya</taxon>
    </lineage>
</organism>
<feature type="non-terminal residue" evidence="1">
    <location>
        <position position="164"/>
    </location>
</feature>
<proteinExistence type="predicted"/>
<protein>
    <submittedName>
        <fullName evidence="1">HS12B-like protein</fullName>
    </submittedName>
</protein>
<evidence type="ECO:0000313" key="1">
    <source>
        <dbReference type="EMBL" id="WAR14081.1"/>
    </source>
</evidence>
<dbReference type="Gene3D" id="3.90.640.10">
    <property type="entry name" value="Actin, Chain A, domain 4"/>
    <property type="match status" value="1"/>
</dbReference>